<comment type="caution">
    <text evidence="1">The sequence shown here is derived from an EMBL/GenBank/DDBJ whole genome shotgun (WGS) entry which is preliminary data.</text>
</comment>
<name>A0A645EJZ8_9ZZZZ</name>
<gene>
    <name evidence="1" type="ORF">SDC9_149300</name>
</gene>
<sequence>MGVGRQGAYPAVDQVALLLPEAVEFVLGQPALQEGAGVDAGRGVTLEEDLVAAAGVVLATEEVVETDLEEIGNRGIGGDVAAQLGIVLVGPHHHGQRIPAVDGGDAGFQIEIARVGRLRFHRNGVPVGRGVAGVESATRPATRLDKPAHQKLGARYSGAFDHFLQAGLPVQSLFRFFVARCGGADIHVVLIHVAFLF</sequence>
<protein>
    <submittedName>
        <fullName evidence="1">Uncharacterized protein</fullName>
    </submittedName>
</protein>
<dbReference type="EMBL" id="VSSQ01048049">
    <property type="protein sequence ID" value="MPN02087.1"/>
    <property type="molecule type" value="Genomic_DNA"/>
</dbReference>
<reference evidence="1" key="1">
    <citation type="submission" date="2019-08" db="EMBL/GenBank/DDBJ databases">
        <authorList>
            <person name="Kucharzyk K."/>
            <person name="Murdoch R.W."/>
            <person name="Higgins S."/>
            <person name="Loffler F."/>
        </authorList>
    </citation>
    <scope>NUCLEOTIDE SEQUENCE</scope>
</reference>
<organism evidence="1">
    <name type="scientific">bioreactor metagenome</name>
    <dbReference type="NCBI Taxonomy" id="1076179"/>
    <lineage>
        <taxon>unclassified sequences</taxon>
        <taxon>metagenomes</taxon>
        <taxon>ecological metagenomes</taxon>
    </lineage>
</organism>
<proteinExistence type="predicted"/>
<dbReference type="AlphaFoldDB" id="A0A645EJZ8"/>
<evidence type="ECO:0000313" key="1">
    <source>
        <dbReference type="EMBL" id="MPN02087.1"/>
    </source>
</evidence>
<accession>A0A645EJZ8</accession>